<protein>
    <recommendedName>
        <fullName evidence="10">YcfA family protein</fullName>
    </recommendedName>
</protein>
<evidence type="ECO:0000256" key="6">
    <source>
        <dbReference type="ARBA" id="ARBA00022884"/>
    </source>
</evidence>
<dbReference type="KEGG" id="tmi:THEMA_07785"/>
<keyword evidence="5" id="KW-0378">Hydrolase</keyword>
<dbReference type="SUPFAM" id="SSF54786">
    <property type="entry name" value="YcfA/nrd intein domain"/>
    <property type="match status" value="1"/>
</dbReference>
<evidence type="ECO:0000256" key="1">
    <source>
        <dbReference type="ARBA" id="ARBA00006620"/>
    </source>
</evidence>
<keyword evidence="3" id="KW-0540">Nuclease</keyword>
<dbReference type="OrthoDB" id="121656at2"/>
<dbReference type="InterPro" id="IPR012933">
    <property type="entry name" value="HicA_mRNA_interferase"/>
</dbReference>
<dbReference type="EMBL" id="AE000512">
    <property type="protein sequence ID" value="AAD36386.1"/>
    <property type="molecule type" value="Genomic_DNA"/>
</dbReference>
<dbReference type="KEGG" id="tmw:THMA_1336"/>
<dbReference type="PATRIC" id="fig|243274.17.peg.1316"/>
<evidence type="ECO:0000256" key="2">
    <source>
        <dbReference type="ARBA" id="ARBA00022649"/>
    </source>
</evidence>
<comment type="similarity">
    <text evidence="1">Belongs to the HicA mRNA interferase family.</text>
</comment>
<accession>Q9X138</accession>
<dbReference type="PaxDb" id="243274-THEMA_07785"/>
<dbReference type="KEGG" id="tmm:Tmari_1318"/>
<dbReference type="KEGG" id="tma:TM1312"/>
<evidence type="ECO:0000313" key="9">
    <source>
        <dbReference type="Proteomes" id="UP000008183"/>
    </source>
</evidence>
<keyword evidence="6" id="KW-0694">RNA-binding</keyword>
<dbReference type="GO" id="GO:0004519">
    <property type="term" value="F:endonuclease activity"/>
    <property type="evidence" value="ECO:0007669"/>
    <property type="project" value="UniProtKB-KW"/>
</dbReference>
<dbReference type="PANTHER" id="PTHR34873">
    <property type="entry name" value="SSR1766 PROTEIN"/>
    <property type="match status" value="1"/>
</dbReference>
<reference evidence="8 9" key="1">
    <citation type="journal article" date="1999" name="Nature">
        <title>Evidence for lateral gene transfer between Archaea and Bacteria from genome sequence of Thermotoga maritima.</title>
        <authorList>
            <person name="Nelson K.E."/>
            <person name="Clayton R.A."/>
            <person name="Gill S.R."/>
            <person name="Gwinn M.L."/>
            <person name="Dodson R.J."/>
            <person name="Haft D.H."/>
            <person name="Hickey E.K."/>
            <person name="Peterson J.D."/>
            <person name="Nelson W.C."/>
            <person name="Ketchum K.A."/>
            <person name="McDonald L."/>
            <person name="Utterback T.R."/>
            <person name="Malek J.A."/>
            <person name="Linher K.D."/>
            <person name="Garrett M.M."/>
            <person name="Stewart A.M."/>
            <person name="Cotton M.D."/>
            <person name="Pratt M.S."/>
            <person name="Phillips C.A."/>
            <person name="Richardson D."/>
            <person name="Heidelberg J."/>
            <person name="Sutton G.G."/>
            <person name="Fleischmann R.D."/>
            <person name="White O."/>
            <person name="Salzberg S.L."/>
            <person name="Smith H.O."/>
            <person name="Venter J.C."/>
            <person name="Fraser C.M."/>
        </authorList>
    </citation>
    <scope>NUCLEOTIDE SEQUENCE [LARGE SCALE GENOMIC DNA]</scope>
    <source>
        <strain evidence="9">ATCC 43589 / DSM 3109 / JCM 10099 / NBRC 100826 / MSB8</strain>
    </source>
</reference>
<organism evidence="8 9">
    <name type="scientific">Thermotoga maritima (strain ATCC 43589 / DSM 3109 / JCM 10099 / NBRC 100826 / MSB8)</name>
    <dbReference type="NCBI Taxonomy" id="243274"/>
    <lineage>
        <taxon>Bacteria</taxon>
        <taxon>Thermotogati</taxon>
        <taxon>Thermotogota</taxon>
        <taxon>Thermotogae</taxon>
        <taxon>Thermotogales</taxon>
        <taxon>Thermotogaceae</taxon>
        <taxon>Thermotoga</taxon>
    </lineage>
</organism>
<keyword evidence="9" id="KW-1185">Reference proteome</keyword>
<accession>G4FE39</accession>
<proteinExistence type="inferred from homology"/>
<keyword evidence="4" id="KW-0255">Endonuclease</keyword>
<keyword evidence="7" id="KW-0346">Stress response</keyword>
<gene>
    <name evidence="8" type="ordered locus">TM_1312</name>
</gene>
<dbReference type="RefSeq" id="WP_004079902.1">
    <property type="nucleotide sequence ID" value="NC_000853.1"/>
</dbReference>
<sequence length="77" mass="8984">MSYLPIVDPKTMEKVLLKLGFQRVRQKGSHVFYRHSNGKYTTIPFHAKETCPSHLIRKIIREAGISVEEFKKVLENL</sequence>
<dbReference type="Gene3D" id="3.30.920.30">
    <property type="entry name" value="Hypothetical protein"/>
    <property type="match status" value="1"/>
</dbReference>
<name>Q9X138_THEMA</name>
<dbReference type="Proteomes" id="UP000008183">
    <property type="component" value="Chromosome"/>
</dbReference>
<dbReference type="InParanoid" id="Q9X138"/>
<evidence type="ECO:0000256" key="5">
    <source>
        <dbReference type="ARBA" id="ARBA00022801"/>
    </source>
</evidence>
<dbReference type="PANTHER" id="PTHR34873:SF3">
    <property type="entry name" value="ADDICTION MODULE TOXIN, HICA FAMILY"/>
    <property type="match status" value="1"/>
</dbReference>
<evidence type="ECO:0008006" key="10">
    <source>
        <dbReference type="Google" id="ProtNLM"/>
    </source>
</evidence>
<keyword evidence="2" id="KW-1277">Toxin-antitoxin system</keyword>
<evidence type="ECO:0000256" key="7">
    <source>
        <dbReference type="ARBA" id="ARBA00023016"/>
    </source>
</evidence>
<dbReference type="PIR" id="B72271">
    <property type="entry name" value="B72271"/>
</dbReference>
<dbReference type="EnsemblBacteria" id="AAD36386">
    <property type="protein sequence ID" value="AAD36386"/>
    <property type="gene ID" value="TM_1312"/>
</dbReference>
<dbReference type="GO" id="GO:0003729">
    <property type="term" value="F:mRNA binding"/>
    <property type="evidence" value="ECO:0007669"/>
    <property type="project" value="InterPro"/>
</dbReference>
<dbReference type="Pfam" id="PF07927">
    <property type="entry name" value="HicA_toxin"/>
    <property type="match status" value="1"/>
</dbReference>
<evidence type="ECO:0000313" key="8">
    <source>
        <dbReference type="EMBL" id="AAD36386.1"/>
    </source>
</evidence>
<dbReference type="GO" id="GO:0016787">
    <property type="term" value="F:hydrolase activity"/>
    <property type="evidence" value="ECO:0007669"/>
    <property type="project" value="UniProtKB-KW"/>
</dbReference>
<evidence type="ECO:0000256" key="3">
    <source>
        <dbReference type="ARBA" id="ARBA00022722"/>
    </source>
</evidence>
<dbReference type="AlphaFoldDB" id="Q9X138"/>
<dbReference type="InterPro" id="IPR038570">
    <property type="entry name" value="HicA_sf"/>
</dbReference>
<evidence type="ECO:0000256" key="4">
    <source>
        <dbReference type="ARBA" id="ARBA00022759"/>
    </source>
</evidence>